<dbReference type="Pfam" id="PF04480">
    <property type="entry name" value="DUF559"/>
    <property type="match status" value="1"/>
</dbReference>
<dbReference type="EMBL" id="VFPS01000001">
    <property type="protein sequence ID" value="TQM99953.1"/>
    <property type="molecule type" value="Genomic_DNA"/>
</dbReference>
<reference evidence="2 3" key="1">
    <citation type="submission" date="2019-06" db="EMBL/GenBank/DDBJ databases">
        <title>Sequencing the genomes of 1000 actinobacteria strains.</title>
        <authorList>
            <person name="Klenk H.-P."/>
        </authorList>
    </citation>
    <scope>NUCLEOTIDE SEQUENCE [LARGE SCALE GENOMIC DNA]</scope>
    <source>
        <strain evidence="2 3">DSM 20427</strain>
    </source>
</reference>
<feature type="domain" description="DUF559" evidence="1">
    <location>
        <begin position="176"/>
        <end position="273"/>
    </location>
</feature>
<keyword evidence="2" id="KW-0540">Nuclease</keyword>
<keyword evidence="2" id="KW-0378">Hydrolase</keyword>
<name>A0A4Y3UIV5_9MICO</name>
<dbReference type="GO" id="GO:0004519">
    <property type="term" value="F:endonuclease activity"/>
    <property type="evidence" value="ECO:0007669"/>
    <property type="project" value="UniProtKB-KW"/>
</dbReference>
<gene>
    <name evidence="2" type="ORF">FHX68_0018</name>
</gene>
<sequence length="290" mass="31662">MTPAAIANHLSIRGGIGRGRGVLRAGASRDDLRRAVARGAIVRVRTGVYCLPHLLAEQQTAAAHGGEVACASALRRIGVWLLDDDARMHVWVGSHGRAFPHTGCHCVTHRDDGVSAFGQVGIVQALVQLASCLGDEAFFAAFESAWHLGLLGRTERAEVRAGLRAGQRWLVDIARSDAESGLESLLRLRLLRLGITVRCQVWIRDVGRVDFLIDGVLIVESDGREGHAREAERHKDLLRDARAAAAGYERLRFDYALIVHDWPVVEAAIVATLQRLRLARRRTGGAGVHR</sequence>
<dbReference type="OrthoDB" id="2594539at2"/>
<evidence type="ECO:0000259" key="1">
    <source>
        <dbReference type="Pfam" id="PF04480"/>
    </source>
</evidence>
<dbReference type="Gene3D" id="3.40.960.10">
    <property type="entry name" value="VSR Endonuclease"/>
    <property type="match status" value="1"/>
</dbReference>
<evidence type="ECO:0000313" key="3">
    <source>
        <dbReference type="Proteomes" id="UP000319804"/>
    </source>
</evidence>
<proteinExistence type="predicted"/>
<keyword evidence="3" id="KW-1185">Reference proteome</keyword>
<dbReference type="RefSeq" id="WP_141379882.1">
    <property type="nucleotide sequence ID" value="NZ_BJNA01000011.1"/>
</dbReference>
<protein>
    <submittedName>
        <fullName evidence="2">Very-short-patch-repair endonuclease</fullName>
    </submittedName>
</protein>
<dbReference type="InterPro" id="IPR007569">
    <property type="entry name" value="DUF559"/>
</dbReference>
<dbReference type="AlphaFoldDB" id="A0A4Y3UIV5"/>
<evidence type="ECO:0000313" key="2">
    <source>
        <dbReference type="EMBL" id="TQM99953.1"/>
    </source>
</evidence>
<dbReference type="Proteomes" id="UP000319804">
    <property type="component" value="Unassembled WGS sequence"/>
</dbReference>
<keyword evidence="2" id="KW-0255">Endonuclease</keyword>
<organism evidence="2 3">
    <name type="scientific">Microbacterium lacticum</name>
    <dbReference type="NCBI Taxonomy" id="33885"/>
    <lineage>
        <taxon>Bacteria</taxon>
        <taxon>Bacillati</taxon>
        <taxon>Actinomycetota</taxon>
        <taxon>Actinomycetes</taxon>
        <taxon>Micrococcales</taxon>
        <taxon>Microbacteriaceae</taxon>
        <taxon>Microbacterium</taxon>
    </lineage>
</organism>
<accession>A0A4Y3UIV5</accession>
<comment type="caution">
    <text evidence="2">The sequence shown here is derived from an EMBL/GenBank/DDBJ whole genome shotgun (WGS) entry which is preliminary data.</text>
</comment>